<sequence>MDAQAVLPFRDDMQSANNGVLTRQCERRFKYEAQVDAEAAATYGNYPEPANNGILRWESQRKRRFEKSMLDVLRLKCWNGPCQEEGRQPDNCSIHRNMVAVPVFFFVIQTFDQPSRTTKEWTTSQRIIIMSIVISYTMMTVDDQQKKVEMDNWTRIFSQWISVNPADQCKKWISWLWHILLFHLRLYMSSRYLVTLKCSSSTAIPYLLRNGRSGW</sequence>
<gene>
    <name evidence="1" type="ORF">M514_24606</name>
</gene>
<organism evidence="1">
    <name type="scientific">Trichuris suis</name>
    <name type="common">pig whipworm</name>
    <dbReference type="NCBI Taxonomy" id="68888"/>
    <lineage>
        <taxon>Eukaryota</taxon>
        <taxon>Metazoa</taxon>
        <taxon>Ecdysozoa</taxon>
        <taxon>Nematoda</taxon>
        <taxon>Enoplea</taxon>
        <taxon>Dorylaimia</taxon>
        <taxon>Trichinellida</taxon>
        <taxon>Trichuridae</taxon>
        <taxon>Trichuris</taxon>
    </lineage>
</organism>
<protein>
    <submittedName>
        <fullName evidence="1">Uncharacterized protein</fullName>
    </submittedName>
</protein>
<dbReference type="AlphaFoldDB" id="A0A085N182"/>
<name>A0A085N182_9BILA</name>
<evidence type="ECO:0000313" key="1">
    <source>
        <dbReference type="EMBL" id="KFD63228.1"/>
    </source>
</evidence>
<accession>A0A085N182</accession>
<reference evidence="1" key="1">
    <citation type="journal article" date="2014" name="Nat. Genet.">
        <title>Genome and transcriptome of the porcine whipworm Trichuris suis.</title>
        <authorList>
            <person name="Jex A.R."/>
            <person name="Nejsum P."/>
            <person name="Schwarz E.M."/>
            <person name="Hu L."/>
            <person name="Young N.D."/>
            <person name="Hall R.S."/>
            <person name="Korhonen P.K."/>
            <person name="Liao S."/>
            <person name="Thamsborg S."/>
            <person name="Xia J."/>
            <person name="Xu P."/>
            <person name="Wang S."/>
            <person name="Scheerlinck J.P."/>
            <person name="Hofmann A."/>
            <person name="Sternberg P.W."/>
            <person name="Wang J."/>
            <person name="Gasser R.B."/>
        </authorList>
    </citation>
    <scope>NUCLEOTIDE SEQUENCE [LARGE SCALE GENOMIC DNA]</scope>
    <source>
        <strain evidence="1">DCEP-RM93F</strain>
    </source>
</reference>
<dbReference type="Proteomes" id="UP000030758">
    <property type="component" value="Unassembled WGS sequence"/>
</dbReference>
<proteinExistence type="predicted"/>
<dbReference type="EMBL" id="KL367578">
    <property type="protein sequence ID" value="KFD63228.1"/>
    <property type="molecule type" value="Genomic_DNA"/>
</dbReference>